<dbReference type="RefSeq" id="WP_227600298.1">
    <property type="nucleotide sequence ID" value="NZ_JAJEPX010000007.1"/>
</dbReference>
<evidence type="ECO:0000256" key="3">
    <source>
        <dbReference type="ARBA" id="ARBA00004663"/>
    </source>
</evidence>
<keyword evidence="13 19" id="KW-0472">Membrane</keyword>
<accession>A0AAW4VU16</accession>
<evidence type="ECO:0000256" key="19">
    <source>
        <dbReference type="HAMAP-Rule" id="MF_00719"/>
    </source>
</evidence>
<comment type="similarity">
    <text evidence="4 19">Belongs to the CobS family.</text>
</comment>
<dbReference type="Pfam" id="PF02654">
    <property type="entry name" value="CobS"/>
    <property type="match status" value="1"/>
</dbReference>
<gene>
    <name evidence="19" type="primary">cobS</name>
    <name evidence="20" type="ORF">LKD22_04025</name>
</gene>
<dbReference type="PANTHER" id="PTHR34148:SF1">
    <property type="entry name" value="ADENOSYLCOBINAMIDE-GDP RIBAZOLETRANSFERASE"/>
    <property type="match status" value="1"/>
</dbReference>
<feature type="transmembrane region" description="Helical" evidence="19">
    <location>
        <begin position="58"/>
        <end position="76"/>
    </location>
</feature>
<evidence type="ECO:0000256" key="1">
    <source>
        <dbReference type="ARBA" id="ARBA00001946"/>
    </source>
</evidence>
<keyword evidence="7 19" id="KW-1003">Cell membrane</keyword>
<proteinExistence type="inferred from homology"/>
<dbReference type="GO" id="GO:0008818">
    <property type="term" value="F:cobalamin 5'-phosphate synthase activity"/>
    <property type="evidence" value="ECO:0007669"/>
    <property type="project" value="UniProtKB-UniRule"/>
</dbReference>
<dbReference type="GO" id="GO:0005886">
    <property type="term" value="C:plasma membrane"/>
    <property type="evidence" value="ECO:0007669"/>
    <property type="project" value="UniProtKB-SubCell"/>
</dbReference>
<keyword evidence="10 19" id="KW-0812">Transmembrane</keyword>
<dbReference type="InterPro" id="IPR003805">
    <property type="entry name" value="CobS"/>
</dbReference>
<keyword evidence="9 19" id="KW-0808">Transferase</keyword>
<evidence type="ECO:0000256" key="8">
    <source>
        <dbReference type="ARBA" id="ARBA00022573"/>
    </source>
</evidence>
<evidence type="ECO:0000256" key="13">
    <source>
        <dbReference type="ARBA" id="ARBA00023136"/>
    </source>
</evidence>
<comment type="catalytic activity">
    <reaction evidence="17 19">
        <text>alpha-ribazole + adenosylcob(III)inamide-GDP = adenosylcob(III)alamin + GMP + H(+)</text>
        <dbReference type="Rhea" id="RHEA:16049"/>
        <dbReference type="ChEBI" id="CHEBI:10329"/>
        <dbReference type="ChEBI" id="CHEBI:15378"/>
        <dbReference type="ChEBI" id="CHEBI:18408"/>
        <dbReference type="ChEBI" id="CHEBI:58115"/>
        <dbReference type="ChEBI" id="CHEBI:60487"/>
        <dbReference type="EC" id="2.7.8.26"/>
    </reaction>
</comment>
<evidence type="ECO:0000256" key="18">
    <source>
        <dbReference type="ARBA" id="ARBA00049504"/>
    </source>
</evidence>
<evidence type="ECO:0000256" key="5">
    <source>
        <dbReference type="ARBA" id="ARBA00013200"/>
    </source>
</evidence>
<evidence type="ECO:0000256" key="14">
    <source>
        <dbReference type="ARBA" id="ARBA00025228"/>
    </source>
</evidence>
<dbReference type="GO" id="GO:0009236">
    <property type="term" value="P:cobalamin biosynthetic process"/>
    <property type="evidence" value="ECO:0007669"/>
    <property type="project" value="UniProtKB-UniRule"/>
</dbReference>
<comment type="pathway">
    <text evidence="3 19">Cofactor biosynthesis; adenosylcobalamin biosynthesis; adenosylcobalamin from cob(II)yrinate a,c-diamide: step 7/7.</text>
</comment>
<dbReference type="AlphaFoldDB" id="A0AAW4VU16"/>
<name>A0AAW4VU16_9FIRM</name>
<evidence type="ECO:0000256" key="12">
    <source>
        <dbReference type="ARBA" id="ARBA00022989"/>
    </source>
</evidence>
<organism evidence="20 21">
    <name type="scientific">Agathobaculum butyriciproducens</name>
    <dbReference type="NCBI Taxonomy" id="1628085"/>
    <lineage>
        <taxon>Bacteria</taxon>
        <taxon>Bacillati</taxon>
        <taxon>Bacillota</taxon>
        <taxon>Clostridia</taxon>
        <taxon>Eubacteriales</taxon>
        <taxon>Butyricicoccaceae</taxon>
        <taxon>Agathobaculum</taxon>
    </lineage>
</organism>
<evidence type="ECO:0000256" key="15">
    <source>
        <dbReference type="ARBA" id="ARBA00032605"/>
    </source>
</evidence>
<dbReference type="EMBL" id="JAJEPX010000007">
    <property type="protein sequence ID" value="MCC2176300.1"/>
    <property type="molecule type" value="Genomic_DNA"/>
</dbReference>
<feature type="transmembrane region" description="Helical" evidence="19">
    <location>
        <begin position="235"/>
        <end position="261"/>
    </location>
</feature>
<keyword evidence="21" id="KW-1185">Reference proteome</keyword>
<keyword evidence="8 19" id="KW-0169">Cobalamin biosynthesis</keyword>
<evidence type="ECO:0000256" key="9">
    <source>
        <dbReference type="ARBA" id="ARBA00022679"/>
    </source>
</evidence>
<comment type="catalytic activity">
    <reaction evidence="18 19">
        <text>alpha-ribazole 5'-phosphate + adenosylcob(III)inamide-GDP = adenosylcob(III)alamin 5'-phosphate + GMP + H(+)</text>
        <dbReference type="Rhea" id="RHEA:23560"/>
        <dbReference type="ChEBI" id="CHEBI:15378"/>
        <dbReference type="ChEBI" id="CHEBI:57918"/>
        <dbReference type="ChEBI" id="CHEBI:58115"/>
        <dbReference type="ChEBI" id="CHEBI:60487"/>
        <dbReference type="ChEBI" id="CHEBI:60493"/>
        <dbReference type="EC" id="2.7.8.26"/>
    </reaction>
</comment>
<keyword evidence="11 19" id="KW-0460">Magnesium</keyword>
<feature type="transmembrane region" description="Helical" evidence="19">
    <location>
        <begin position="112"/>
        <end position="133"/>
    </location>
</feature>
<comment type="cofactor">
    <cofactor evidence="1 19">
        <name>Mg(2+)</name>
        <dbReference type="ChEBI" id="CHEBI:18420"/>
    </cofactor>
</comment>
<keyword evidence="12 19" id="KW-1133">Transmembrane helix</keyword>
<dbReference type="EC" id="2.7.8.26" evidence="5 19"/>
<protein>
    <recommendedName>
        <fullName evidence="6 19">Adenosylcobinamide-GDP ribazoletransferase</fullName>
        <ecNumber evidence="5 19">2.7.8.26</ecNumber>
    </recommendedName>
    <alternativeName>
        <fullName evidence="16 19">Cobalamin synthase</fullName>
    </alternativeName>
    <alternativeName>
        <fullName evidence="15 19">Cobalamin-5'-phosphate synthase</fullName>
    </alternativeName>
</protein>
<evidence type="ECO:0000256" key="2">
    <source>
        <dbReference type="ARBA" id="ARBA00004651"/>
    </source>
</evidence>
<comment type="function">
    <text evidence="14 19">Joins adenosylcobinamide-GDP and alpha-ribazole to generate adenosylcobalamin (Ado-cobalamin). Also synthesizes adenosylcobalamin 5'-phosphate from adenosylcobinamide-GDP and alpha-ribazole 5'-phosphate.</text>
</comment>
<feature type="transmembrane region" description="Helical" evidence="19">
    <location>
        <begin position="32"/>
        <end position="51"/>
    </location>
</feature>
<dbReference type="GeneID" id="98659581"/>
<evidence type="ECO:0000313" key="20">
    <source>
        <dbReference type="EMBL" id="MCC2176300.1"/>
    </source>
</evidence>
<dbReference type="Proteomes" id="UP001298753">
    <property type="component" value="Unassembled WGS sequence"/>
</dbReference>
<sequence>MKSVISGLLVAFSMYSAIPVPQVNWEKQTMRWALGFLPLIGVLIGAIEWFWFAFCVHFGAVGVFYAVIAALIPLAVSGGIHLDGLCDTCDALCSFGDREKRLAILKDPHVGAFGPLWLMAFLLAEVGCFAQIYDRPVLLPLACTGFAFARAMGGRKVVASPCAKDSGLAHIFAENSDKRAVSRMLVAEFVLFAVLLGLWIYRVPHALAAAKVLVIVLVAWYAVHEHISRRVFGGVTGDLAGFCISLSELITLAAAAIGGLIL</sequence>
<feature type="transmembrane region" description="Helical" evidence="19">
    <location>
        <begin position="180"/>
        <end position="200"/>
    </location>
</feature>
<evidence type="ECO:0000256" key="17">
    <source>
        <dbReference type="ARBA" id="ARBA00048623"/>
    </source>
</evidence>
<comment type="subcellular location">
    <subcellularLocation>
        <location evidence="2 19">Cell membrane</location>
        <topology evidence="2 19">Multi-pass membrane protein</topology>
    </subcellularLocation>
</comment>
<evidence type="ECO:0000256" key="11">
    <source>
        <dbReference type="ARBA" id="ARBA00022842"/>
    </source>
</evidence>
<evidence type="ECO:0000256" key="7">
    <source>
        <dbReference type="ARBA" id="ARBA00022475"/>
    </source>
</evidence>
<evidence type="ECO:0000256" key="10">
    <source>
        <dbReference type="ARBA" id="ARBA00022692"/>
    </source>
</evidence>
<dbReference type="GO" id="GO:0051073">
    <property type="term" value="F:adenosylcobinamide-GDP ribazoletransferase activity"/>
    <property type="evidence" value="ECO:0007669"/>
    <property type="project" value="UniProtKB-UniRule"/>
</dbReference>
<dbReference type="HAMAP" id="MF_00719">
    <property type="entry name" value="CobS"/>
    <property type="match status" value="1"/>
</dbReference>
<evidence type="ECO:0000256" key="6">
    <source>
        <dbReference type="ARBA" id="ARBA00015850"/>
    </source>
</evidence>
<feature type="transmembrane region" description="Helical" evidence="19">
    <location>
        <begin position="206"/>
        <end position="223"/>
    </location>
</feature>
<reference evidence="20 21" key="1">
    <citation type="submission" date="2021-10" db="EMBL/GenBank/DDBJ databases">
        <title>Anaerobic single-cell dispensing facilitates the cultivation of human gut bacteria.</title>
        <authorList>
            <person name="Afrizal A."/>
        </authorList>
    </citation>
    <scope>NUCLEOTIDE SEQUENCE [LARGE SCALE GENOMIC DNA]</scope>
    <source>
        <strain evidence="20 21">CLA-AA-H270</strain>
    </source>
</reference>
<comment type="caution">
    <text evidence="20">The sequence shown here is derived from an EMBL/GenBank/DDBJ whole genome shotgun (WGS) entry which is preliminary data.</text>
</comment>
<evidence type="ECO:0000313" key="21">
    <source>
        <dbReference type="Proteomes" id="UP001298753"/>
    </source>
</evidence>
<evidence type="ECO:0000256" key="16">
    <source>
        <dbReference type="ARBA" id="ARBA00032853"/>
    </source>
</evidence>
<dbReference type="PANTHER" id="PTHR34148">
    <property type="entry name" value="ADENOSYLCOBINAMIDE-GDP RIBAZOLETRANSFERASE"/>
    <property type="match status" value="1"/>
</dbReference>
<evidence type="ECO:0000256" key="4">
    <source>
        <dbReference type="ARBA" id="ARBA00010561"/>
    </source>
</evidence>